<dbReference type="Gene3D" id="1.10.101.10">
    <property type="entry name" value="PGBD-like superfamily/PGBD"/>
    <property type="match status" value="1"/>
</dbReference>
<name>A0ABU0UKB2_9HYPH</name>
<evidence type="ECO:0000313" key="4">
    <source>
        <dbReference type="Proteomes" id="UP001224781"/>
    </source>
</evidence>
<proteinExistence type="predicted"/>
<dbReference type="RefSeq" id="WP_306931604.1">
    <property type="nucleotide sequence ID" value="NZ_JAUTBL010000002.1"/>
</dbReference>
<comment type="caution">
    <text evidence="3">The sequence shown here is derived from an EMBL/GenBank/DDBJ whole genome shotgun (WGS) entry which is preliminary data.</text>
</comment>
<evidence type="ECO:0000313" key="3">
    <source>
        <dbReference type="EMBL" id="MDQ1185396.1"/>
    </source>
</evidence>
<dbReference type="InterPro" id="IPR002477">
    <property type="entry name" value="Peptidoglycan-bd-like"/>
</dbReference>
<organism evidence="3 4">
    <name type="scientific">Agrobacterium larrymoorei</name>
    <dbReference type="NCBI Taxonomy" id="160699"/>
    <lineage>
        <taxon>Bacteria</taxon>
        <taxon>Pseudomonadati</taxon>
        <taxon>Pseudomonadota</taxon>
        <taxon>Alphaproteobacteria</taxon>
        <taxon>Hyphomicrobiales</taxon>
        <taxon>Rhizobiaceae</taxon>
        <taxon>Rhizobium/Agrobacterium group</taxon>
        <taxon>Agrobacterium</taxon>
    </lineage>
</organism>
<dbReference type="SUPFAM" id="SSF47090">
    <property type="entry name" value="PGBD-like"/>
    <property type="match status" value="1"/>
</dbReference>
<dbReference type="InterPro" id="IPR036365">
    <property type="entry name" value="PGBD-like_sf"/>
</dbReference>
<evidence type="ECO:0000256" key="1">
    <source>
        <dbReference type="SAM" id="MobiDB-lite"/>
    </source>
</evidence>
<accession>A0ABU0UKB2</accession>
<dbReference type="InterPro" id="IPR013423">
    <property type="entry name" value="CHP02594"/>
</dbReference>
<dbReference type="Pfam" id="PF01471">
    <property type="entry name" value="PG_binding_1"/>
    <property type="match status" value="1"/>
</dbReference>
<gene>
    <name evidence="3" type="ORF">QE408_002539</name>
</gene>
<sequence length="240" mass="26289">MNFDQWLIWRLRMHGAYAGSMDGAHGRAVIDALKKFQHAEKLPETGIADRATVEALRRDAGTSISSQAVAAPPVPVEPVWMREARRYMGLKEIAGTKSNPVILGWAKKLGGWIESFYTDDDIPWCGLAVANWIATTLPNEVLPSNPLGALNWKTFGREVPMAVGAVLVFERPGGGHVGFYVGETRTHFHVLGGNQRNSVSITQVEKDRLRATRWPKTGQEPVPGRVQLSASGAPISRNEA</sequence>
<feature type="domain" description="Peptidoglycan binding-like" evidence="2">
    <location>
        <begin position="9"/>
        <end position="56"/>
    </location>
</feature>
<dbReference type="InterPro" id="IPR036366">
    <property type="entry name" value="PGBDSf"/>
</dbReference>
<protein>
    <submittedName>
        <fullName evidence="3">Uncharacterized protein (TIGR02594 family)</fullName>
    </submittedName>
</protein>
<feature type="region of interest" description="Disordered" evidence="1">
    <location>
        <begin position="215"/>
        <end position="240"/>
    </location>
</feature>
<keyword evidence="4" id="KW-1185">Reference proteome</keyword>
<reference evidence="3 4" key="1">
    <citation type="submission" date="2023-07" db="EMBL/GenBank/DDBJ databases">
        <title>Functional and genomic diversity of the sorghum phyllosphere microbiome.</title>
        <authorList>
            <person name="Shade A."/>
        </authorList>
    </citation>
    <scope>NUCLEOTIDE SEQUENCE [LARGE SCALE GENOMIC DNA]</scope>
    <source>
        <strain evidence="3 4">SORGH_AS_1126</strain>
    </source>
</reference>
<evidence type="ECO:0000259" key="2">
    <source>
        <dbReference type="Pfam" id="PF01471"/>
    </source>
</evidence>
<dbReference type="EMBL" id="JAUTBL010000002">
    <property type="protein sequence ID" value="MDQ1185396.1"/>
    <property type="molecule type" value="Genomic_DNA"/>
</dbReference>
<dbReference type="Proteomes" id="UP001224781">
    <property type="component" value="Unassembled WGS sequence"/>
</dbReference>
<dbReference type="NCBIfam" id="TIGR02594">
    <property type="entry name" value="TIGR02594 family protein"/>
    <property type="match status" value="1"/>
</dbReference>